<evidence type="ECO:0000313" key="3">
    <source>
        <dbReference type="Proteomes" id="UP000541426"/>
    </source>
</evidence>
<keyword evidence="1" id="KW-1133">Transmembrane helix</keyword>
<dbReference type="AlphaFoldDB" id="A0A7W6DYC8"/>
<keyword evidence="1" id="KW-0812">Transmembrane</keyword>
<dbReference type="EMBL" id="JACIEJ010000011">
    <property type="protein sequence ID" value="MBB3987554.1"/>
    <property type="molecule type" value="Genomic_DNA"/>
</dbReference>
<keyword evidence="1" id="KW-0472">Membrane</keyword>
<proteinExistence type="predicted"/>
<reference evidence="2 3" key="1">
    <citation type="submission" date="2020-08" db="EMBL/GenBank/DDBJ databases">
        <title>Genomic Encyclopedia of Type Strains, Phase IV (KMG-IV): sequencing the most valuable type-strain genomes for metagenomic binning, comparative biology and taxonomic classification.</title>
        <authorList>
            <person name="Goeker M."/>
        </authorList>
    </citation>
    <scope>NUCLEOTIDE SEQUENCE [LARGE SCALE GENOMIC DNA]</scope>
    <source>
        <strain evidence="2 3">DSM 102235</strain>
    </source>
</reference>
<evidence type="ECO:0000256" key="1">
    <source>
        <dbReference type="SAM" id="Phobius"/>
    </source>
</evidence>
<protein>
    <submittedName>
        <fullName evidence="2">Uncharacterized protein</fullName>
    </submittedName>
</protein>
<keyword evidence="3" id="KW-1185">Reference proteome</keyword>
<dbReference type="Proteomes" id="UP000541426">
    <property type="component" value="Unassembled WGS sequence"/>
</dbReference>
<feature type="transmembrane region" description="Helical" evidence="1">
    <location>
        <begin position="7"/>
        <end position="27"/>
    </location>
</feature>
<evidence type="ECO:0000313" key="2">
    <source>
        <dbReference type="EMBL" id="MBB3987554.1"/>
    </source>
</evidence>
<gene>
    <name evidence="2" type="ORF">GGQ68_003901</name>
</gene>
<dbReference type="RefSeq" id="WP_183968779.1">
    <property type="nucleotide sequence ID" value="NZ_BAABBZ010000057.1"/>
</dbReference>
<accession>A0A7W6DYC8</accession>
<organism evidence="2 3">
    <name type="scientific">Sagittula marina</name>
    <dbReference type="NCBI Taxonomy" id="943940"/>
    <lineage>
        <taxon>Bacteria</taxon>
        <taxon>Pseudomonadati</taxon>
        <taxon>Pseudomonadota</taxon>
        <taxon>Alphaproteobacteria</taxon>
        <taxon>Rhodobacterales</taxon>
        <taxon>Roseobacteraceae</taxon>
        <taxon>Sagittula</taxon>
    </lineage>
</organism>
<name>A0A7W6DYC8_9RHOB</name>
<sequence length="109" mass="11390">MRITRYPGLSAFTLSALLALAVMLWNYVADVGIAGTGGAALALFGTFALTAAGILLVMTRLPGWARVTFKVLIALGLIGTSLAAFFLHAWIVLALLIVATVAFVISLIL</sequence>
<feature type="transmembrane region" description="Helical" evidence="1">
    <location>
        <begin position="89"/>
        <end position="108"/>
    </location>
</feature>
<comment type="caution">
    <text evidence="2">The sequence shown here is derived from an EMBL/GenBank/DDBJ whole genome shotgun (WGS) entry which is preliminary data.</text>
</comment>
<feature type="transmembrane region" description="Helical" evidence="1">
    <location>
        <begin position="33"/>
        <end position="57"/>
    </location>
</feature>
<feature type="transmembrane region" description="Helical" evidence="1">
    <location>
        <begin position="64"/>
        <end position="83"/>
    </location>
</feature>